<protein>
    <submittedName>
        <fullName evidence="2">Uncharacterized protein</fullName>
    </submittedName>
</protein>
<dbReference type="RefSeq" id="WP_203792725.1">
    <property type="nucleotide sequence ID" value="NZ_BAAAQE010000090.1"/>
</dbReference>
<evidence type="ECO:0000256" key="1">
    <source>
        <dbReference type="SAM" id="MobiDB-lite"/>
    </source>
</evidence>
<evidence type="ECO:0000313" key="3">
    <source>
        <dbReference type="Proteomes" id="UP000612282"/>
    </source>
</evidence>
<reference evidence="2 3" key="1">
    <citation type="submission" date="2021-01" db="EMBL/GenBank/DDBJ databases">
        <title>Whole genome shotgun sequence of Actinoplanes couchii NBRC 106145.</title>
        <authorList>
            <person name="Komaki H."/>
            <person name="Tamura T."/>
        </authorList>
    </citation>
    <scope>NUCLEOTIDE SEQUENCE [LARGE SCALE GENOMIC DNA]</scope>
    <source>
        <strain evidence="2 3">NBRC 106145</strain>
    </source>
</reference>
<proteinExistence type="predicted"/>
<evidence type="ECO:0000313" key="2">
    <source>
        <dbReference type="EMBL" id="GID51897.1"/>
    </source>
</evidence>
<gene>
    <name evidence="2" type="ORF">Aco03nite_003010</name>
</gene>
<accession>A0ABQ3X061</accession>
<dbReference type="EMBL" id="BOMG01000006">
    <property type="protein sequence ID" value="GID51897.1"/>
    <property type="molecule type" value="Genomic_DNA"/>
</dbReference>
<name>A0ABQ3X061_9ACTN</name>
<dbReference type="Proteomes" id="UP000612282">
    <property type="component" value="Unassembled WGS sequence"/>
</dbReference>
<feature type="region of interest" description="Disordered" evidence="1">
    <location>
        <begin position="1"/>
        <end position="29"/>
    </location>
</feature>
<sequence>MNRAEATPVDGSSAEAATTAPPTGDAVVPYRNEPEARAATRVTVTRRAGPRRGAVATRRVVGL</sequence>
<keyword evidence="3" id="KW-1185">Reference proteome</keyword>
<organism evidence="2 3">
    <name type="scientific">Actinoplanes couchii</name>
    <dbReference type="NCBI Taxonomy" id="403638"/>
    <lineage>
        <taxon>Bacteria</taxon>
        <taxon>Bacillati</taxon>
        <taxon>Actinomycetota</taxon>
        <taxon>Actinomycetes</taxon>
        <taxon>Micromonosporales</taxon>
        <taxon>Micromonosporaceae</taxon>
        <taxon>Actinoplanes</taxon>
    </lineage>
</organism>
<comment type="caution">
    <text evidence="2">The sequence shown here is derived from an EMBL/GenBank/DDBJ whole genome shotgun (WGS) entry which is preliminary data.</text>
</comment>
<feature type="region of interest" description="Disordered" evidence="1">
    <location>
        <begin position="43"/>
        <end position="63"/>
    </location>
</feature>